<proteinExistence type="predicted"/>
<organism evidence="2 3">
    <name type="scientific">Acer negundo</name>
    <name type="common">Box elder</name>
    <dbReference type="NCBI Taxonomy" id="4023"/>
    <lineage>
        <taxon>Eukaryota</taxon>
        <taxon>Viridiplantae</taxon>
        <taxon>Streptophyta</taxon>
        <taxon>Embryophyta</taxon>
        <taxon>Tracheophyta</taxon>
        <taxon>Spermatophyta</taxon>
        <taxon>Magnoliopsida</taxon>
        <taxon>eudicotyledons</taxon>
        <taxon>Gunneridae</taxon>
        <taxon>Pentapetalae</taxon>
        <taxon>rosids</taxon>
        <taxon>malvids</taxon>
        <taxon>Sapindales</taxon>
        <taxon>Sapindaceae</taxon>
        <taxon>Hippocastanoideae</taxon>
        <taxon>Acereae</taxon>
        <taxon>Acer</taxon>
    </lineage>
</organism>
<sequence length="72" mass="8372">MRSTLNKFFRKKMQRAVRSLLTNGNAVKTAVLERFRVANPMMLRPVVFSWFRSALSARWKSMVSRAHGLLMS</sequence>
<dbReference type="EMBL" id="JAJSOW010000100">
    <property type="protein sequence ID" value="KAI9186916.1"/>
    <property type="molecule type" value="Genomic_DNA"/>
</dbReference>
<reference evidence="2" key="2">
    <citation type="submission" date="2023-02" db="EMBL/GenBank/DDBJ databases">
        <authorList>
            <person name="Swenson N.G."/>
            <person name="Wegrzyn J.L."/>
            <person name="Mcevoy S.L."/>
        </authorList>
    </citation>
    <scope>NUCLEOTIDE SEQUENCE</scope>
    <source>
        <strain evidence="2">91603</strain>
        <tissue evidence="2">Leaf</tissue>
    </source>
</reference>
<evidence type="ECO:0000313" key="1">
    <source>
        <dbReference type="EMBL" id="KAI9186916.1"/>
    </source>
</evidence>
<dbReference type="Proteomes" id="UP001064489">
    <property type="component" value="Chromosome 3"/>
</dbReference>
<gene>
    <name evidence="1" type="ORF">LWI28_022248</name>
    <name evidence="2" type="ORF">LWI28_026399</name>
</gene>
<dbReference type="AlphaFoldDB" id="A0AAD5NWR4"/>
<name>A0AAD5NWR4_ACENE</name>
<evidence type="ECO:0000313" key="2">
    <source>
        <dbReference type="EMBL" id="KAI9187291.1"/>
    </source>
</evidence>
<evidence type="ECO:0000313" key="3">
    <source>
        <dbReference type="Proteomes" id="UP001064489"/>
    </source>
</evidence>
<dbReference type="EMBL" id="JAJSOW010000100">
    <property type="protein sequence ID" value="KAI9187291.1"/>
    <property type="molecule type" value="Genomic_DNA"/>
</dbReference>
<protein>
    <submittedName>
        <fullName evidence="2">Uncharacterized protein</fullName>
    </submittedName>
</protein>
<keyword evidence="3" id="KW-1185">Reference proteome</keyword>
<comment type="caution">
    <text evidence="2">The sequence shown here is derived from an EMBL/GenBank/DDBJ whole genome shotgun (WGS) entry which is preliminary data.</text>
</comment>
<accession>A0AAD5NWR4</accession>
<reference evidence="2" key="1">
    <citation type="journal article" date="2022" name="Plant J.">
        <title>Strategies of tolerance reflected in two North American maple genomes.</title>
        <authorList>
            <person name="McEvoy S.L."/>
            <person name="Sezen U.U."/>
            <person name="Trouern-Trend A."/>
            <person name="McMahon S.M."/>
            <person name="Schaberg P.G."/>
            <person name="Yang J."/>
            <person name="Wegrzyn J.L."/>
            <person name="Swenson N.G."/>
        </authorList>
    </citation>
    <scope>NUCLEOTIDE SEQUENCE</scope>
    <source>
        <strain evidence="2">91603</strain>
    </source>
</reference>